<keyword evidence="2" id="KW-1185">Reference proteome</keyword>
<comment type="caution">
    <text evidence="1">The sequence shown here is derived from an EMBL/GenBank/DDBJ whole genome shotgun (WGS) entry which is preliminary data.</text>
</comment>
<evidence type="ECO:0008006" key="3">
    <source>
        <dbReference type="Google" id="ProtNLM"/>
    </source>
</evidence>
<organism evidence="1 2">
    <name type="scientific">Phytohabitans aurantiacus</name>
    <dbReference type="NCBI Taxonomy" id="3016789"/>
    <lineage>
        <taxon>Bacteria</taxon>
        <taxon>Bacillati</taxon>
        <taxon>Actinomycetota</taxon>
        <taxon>Actinomycetes</taxon>
        <taxon>Micromonosporales</taxon>
        <taxon>Micromonosporaceae</taxon>
    </lineage>
</organism>
<dbReference type="EMBL" id="BSDI01000087">
    <property type="protein sequence ID" value="GLI03521.1"/>
    <property type="molecule type" value="Genomic_DNA"/>
</dbReference>
<dbReference type="Proteomes" id="UP001144280">
    <property type="component" value="Unassembled WGS sequence"/>
</dbReference>
<evidence type="ECO:0000313" key="2">
    <source>
        <dbReference type="Proteomes" id="UP001144280"/>
    </source>
</evidence>
<name>A0ABQ5RA93_9ACTN</name>
<sequence length="182" mass="19021">MRRALQLIVRGFLRSRVGVALLLAVVVLVIVGAANVFSNSADIGSGLAGAPEQPIVTVSPTVPNDGLASPQVVPSPYVSPGTAAPAKVAKAFAQAWVDHLDVSADDWYAGLLPHCTENLAAKLSGVDPAVVPADRLTGDPTVIPYAENVVDVAIPVDSGRLRLRLTTTDGRWLVDGVDWERA</sequence>
<protein>
    <recommendedName>
        <fullName evidence="3">DUF3828 domain-containing protein</fullName>
    </recommendedName>
</protein>
<accession>A0ABQ5RA93</accession>
<gene>
    <name evidence="1" type="ORF">Pa4123_87990</name>
</gene>
<reference evidence="1" key="1">
    <citation type="submission" date="2022-12" db="EMBL/GenBank/DDBJ databases">
        <title>New Phytohabitans aurantiacus sp. RD004123 nov., an actinomycete isolated from soil.</title>
        <authorList>
            <person name="Triningsih D.W."/>
            <person name="Harunari E."/>
            <person name="Igarashi Y."/>
        </authorList>
    </citation>
    <scope>NUCLEOTIDE SEQUENCE</scope>
    <source>
        <strain evidence="1">RD004123</strain>
    </source>
</reference>
<evidence type="ECO:0000313" key="1">
    <source>
        <dbReference type="EMBL" id="GLI03521.1"/>
    </source>
</evidence>
<proteinExistence type="predicted"/>